<evidence type="ECO:0000313" key="1">
    <source>
        <dbReference type="EMBL" id="MFL9835742.1"/>
    </source>
</evidence>
<dbReference type="Proteomes" id="UP001629058">
    <property type="component" value="Unassembled WGS sequence"/>
</dbReference>
<proteinExistence type="predicted"/>
<dbReference type="EMBL" id="JBELPY010000017">
    <property type="protein sequence ID" value="MFL9835742.1"/>
    <property type="molecule type" value="Genomic_DNA"/>
</dbReference>
<protein>
    <submittedName>
        <fullName evidence="1">Uncharacterized protein</fullName>
    </submittedName>
</protein>
<keyword evidence="2" id="KW-1185">Reference proteome</keyword>
<evidence type="ECO:0000313" key="2">
    <source>
        <dbReference type="Proteomes" id="UP001629058"/>
    </source>
</evidence>
<sequence length="147" mass="17177">MRKILIILCSFIIFYCNAQIKKINFLIMIDEKPSLIVSNLQIESQSMKTINANYNVGTIDISEDYYSTLISDESPSLNLTFEAILPNRAISSKYLVNIPKLFFNQKYIIINIFNKNSKTFKKRYSKKDQINKEYYVVIETPSSMKFD</sequence>
<organism evidence="1 2">
    <name type="scientific">Chryseobacterium terrae</name>
    <dbReference type="NCBI Taxonomy" id="3163299"/>
    <lineage>
        <taxon>Bacteria</taxon>
        <taxon>Pseudomonadati</taxon>
        <taxon>Bacteroidota</taxon>
        <taxon>Flavobacteriia</taxon>
        <taxon>Flavobacteriales</taxon>
        <taxon>Weeksellaceae</taxon>
        <taxon>Chryseobacterium group</taxon>
        <taxon>Chryseobacterium</taxon>
    </lineage>
</organism>
<dbReference type="RefSeq" id="WP_408092761.1">
    <property type="nucleotide sequence ID" value="NZ_JBELPY010000017.1"/>
</dbReference>
<gene>
    <name evidence="1" type="ORF">ABS765_17125</name>
</gene>
<reference evidence="1 2" key="1">
    <citation type="submission" date="2024-06" db="EMBL/GenBank/DDBJ databases">
        <authorList>
            <person name="Kaempfer P."/>
            <person name="Viver T."/>
        </authorList>
    </citation>
    <scope>NUCLEOTIDE SEQUENCE [LARGE SCALE GENOMIC DNA]</scope>
    <source>
        <strain evidence="1 2">ST-37</strain>
    </source>
</reference>
<accession>A0ABW8Y7J6</accession>
<name>A0ABW8Y7J6_9FLAO</name>
<comment type="caution">
    <text evidence="1">The sequence shown here is derived from an EMBL/GenBank/DDBJ whole genome shotgun (WGS) entry which is preliminary data.</text>
</comment>